<sequence length="308" mass="32929">MNLPAVISARSTADLTFEVNGVLQEFPVIEGQQVAEGDLIGQLEQRAFQNQVAQAEATYRNAQSQFNRAAQLIKKGTIAQKTYDERLKDRDVARTALDDAQKQLDDSTLRAPFAGVIATKHVDQFQTVGAQSVIVTLQSTGAAEAVVQVPSTLVANSGQIDVAESYVVLDAAPDREVPAQIVSTSTQTDPRTQTFQVRFAFEPPEDLVILPGMTGTLRSKLQIANRNGAEGRITIPRTAVLAQGNDLFAWKVDAETMTVSRTAITISQEGPDVGADIVVTSGLAAGDTIVAAGVSFLTEGTQVRAFEQ</sequence>
<dbReference type="NCBIfam" id="TIGR01730">
    <property type="entry name" value="RND_mfp"/>
    <property type="match status" value="1"/>
</dbReference>
<feature type="coiled-coil region" evidence="4">
    <location>
        <begin position="45"/>
        <end position="72"/>
    </location>
</feature>
<dbReference type="InterPro" id="IPR006143">
    <property type="entry name" value="RND_pump_MFP"/>
</dbReference>
<evidence type="ECO:0000313" key="7">
    <source>
        <dbReference type="EMBL" id="CDO61104.1"/>
    </source>
</evidence>
<dbReference type="PANTHER" id="PTHR30469:SF20">
    <property type="entry name" value="EFFLUX RND TRANSPORTER PERIPLASMIC ADAPTOR SUBUNIT"/>
    <property type="match status" value="1"/>
</dbReference>
<protein>
    <submittedName>
        <fullName evidence="7">Efflux transporter, RND family, MFP subunit</fullName>
    </submittedName>
</protein>
<feature type="domain" description="Multidrug resistance protein MdtA-like C-terminal permuted SH3" evidence="6">
    <location>
        <begin position="233"/>
        <end position="293"/>
    </location>
</feature>
<dbReference type="Gene3D" id="2.40.420.20">
    <property type="match status" value="1"/>
</dbReference>
<dbReference type="Pfam" id="PF25967">
    <property type="entry name" value="RND-MFP_C"/>
    <property type="match status" value="1"/>
</dbReference>
<accession>X5MHD2</accession>
<keyword evidence="3" id="KW-0813">Transport</keyword>
<dbReference type="InterPro" id="IPR058625">
    <property type="entry name" value="MdtA-like_BSH"/>
</dbReference>
<evidence type="ECO:0000256" key="2">
    <source>
        <dbReference type="ARBA" id="ARBA00009477"/>
    </source>
</evidence>
<dbReference type="InterPro" id="IPR058627">
    <property type="entry name" value="MdtA-like_C"/>
</dbReference>
<dbReference type="HOGENOM" id="CLU_018816_1_4_5"/>
<dbReference type="GO" id="GO:0015562">
    <property type="term" value="F:efflux transmembrane transporter activity"/>
    <property type="evidence" value="ECO:0007669"/>
    <property type="project" value="TreeGrafter"/>
</dbReference>
<dbReference type="STRING" id="1458461.BN1012_Phect2892"/>
<dbReference type="Proteomes" id="UP000032160">
    <property type="component" value="Chromosome I"/>
</dbReference>
<dbReference type="KEGG" id="pect:BN1012_Phect2892"/>
<evidence type="ECO:0000313" key="8">
    <source>
        <dbReference type="Proteomes" id="UP000032160"/>
    </source>
</evidence>
<name>X5MHD2_9HYPH</name>
<evidence type="ECO:0000259" key="6">
    <source>
        <dbReference type="Pfam" id="PF25967"/>
    </source>
</evidence>
<dbReference type="Pfam" id="PF25917">
    <property type="entry name" value="BSH_RND"/>
    <property type="match status" value="1"/>
</dbReference>
<dbReference type="Gene3D" id="1.10.287.470">
    <property type="entry name" value="Helix hairpin bin"/>
    <property type="match status" value="1"/>
</dbReference>
<feature type="domain" description="Multidrug resistance protein MdtA-like barrel-sandwich hybrid" evidence="5">
    <location>
        <begin position="12"/>
        <end position="130"/>
    </location>
</feature>
<dbReference type="EMBL" id="HG966617">
    <property type="protein sequence ID" value="CDO61104.1"/>
    <property type="molecule type" value="Genomic_DNA"/>
</dbReference>
<evidence type="ECO:0000256" key="3">
    <source>
        <dbReference type="ARBA" id="ARBA00022448"/>
    </source>
</evidence>
<dbReference type="Gene3D" id="2.40.50.100">
    <property type="match status" value="1"/>
</dbReference>
<keyword evidence="8" id="KW-1185">Reference proteome</keyword>
<dbReference type="SUPFAM" id="SSF111369">
    <property type="entry name" value="HlyD-like secretion proteins"/>
    <property type="match status" value="1"/>
</dbReference>
<evidence type="ECO:0000256" key="1">
    <source>
        <dbReference type="ARBA" id="ARBA00004196"/>
    </source>
</evidence>
<evidence type="ECO:0000256" key="4">
    <source>
        <dbReference type="SAM" id="Coils"/>
    </source>
</evidence>
<keyword evidence="4" id="KW-0175">Coiled coil</keyword>
<comment type="subcellular location">
    <subcellularLocation>
        <location evidence="1">Cell envelope</location>
    </subcellularLocation>
</comment>
<gene>
    <name evidence="7" type="ORF">BN1012_Phect2892</name>
</gene>
<dbReference type="PANTHER" id="PTHR30469">
    <property type="entry name" value="MULTIDRUG RESISTANCE PROTEIN MDTA"/>
    <property type="match status" value="1"/>
</dbReference>
<dbReference type="AlphaFoldDB" id="X5MHD2"/>
<proteinExistence type="inferred from homology"/>
<organism evidence="7 8">
    <name type="scientific">Candidatus Phaeomarinibacter ectocarpi</name>
    <dbReference type="NCBI Taxonomy" id="1458461"/>
    <lineage>
        <taxon>Bacteria</taxon>
        <taxon>Pseudomonadati</taxon>
        <taxon>Pseudomonadota</taxon>
        <taxon>Alphaproteobacteria</taxon>
        <taxon>Hyphomicrobiales</taxon>
        <taxon>Parvibaculaceae</taxon>
        <taxon>Candidatus Phaeomarinibacter</taxon>
    </lineage>
</organism>
<evidence type="ECO:0000259" key="5">
    <source>
        <dbReference type="Pfam" id="PF25917"/>
    </source>
</evidence>
<dbReference type="Gene3D" id="2.40.30.170">
    <property type="match status" value="1"/>
</dbReference>
<reference evidence="7 8" key="1">
    <citation type="journal article" date="2014" name="Front. Genet.">
        <title>Genome and metabolic network of "Candidatus Phaeomarinobacter ectocarpi" Ec32, a new candidate genus of Alphaproteobacteria frequently associated with brown algae.</title>
        <authorList>
            <person name="Dittami S.M."/>
            <person name="Barbeyron T."/>
            <person name="Boyen C."/>
            <person name="Cambefort J."/>
            <person name="Collet G."/>
            <person name="Delage L."/>
            <person name="Gobet A."/>
            <person name="Groisillier A."/>
            <person name="Leblanc C."/>
            <person name="Michel G."/>
            <person name="Scornet D."/>
            <person name="Siegel A."/>
            <person name="Tapia J.E."/>
            <person name="Tonon T."/>
        </authorList>
    </citation>
    <scope>NUCLEOTIDE SEQUENCE [LARGE SCALE GENOMIC DNA]</scope>
    <source>
        <strain evidence="7 8">Ec32</strain>
    </source>
</reference>
<dbReference type="GO" id="GO:1990281">
    <property type="term" value="C:efflux pump complex"/>
    <property type="evidence" value="ECO:0007669"/>
    <property type="project" value="TreeGrafter"/>
</dbReference>
<comment type="similarity">
    <text evidence="2">Belongs to the membrane fusion protein (MFP) (TC 8.A.1) family.</text>
</comment>